<dbReference type="EMBL" id="JBHSLW010000080">
    <property type="protein sequence ID" value="MFC5423555.1"/>
    <property type="molecule type" value="Genomic_DNA"/>
</dbReference>
<comment type="caution">
    <text evidence="9">The sequence shown here is derived from an EMBL/GenBank/DDBJ whole genome shotgun (WGS) entry which is preliminary data.</text>
</comment>
<dbReference type="PROSITE" id="PS51257">
    <property type="entry name" value="PROKAR_LIPOPROTEIN"/>
    <property type="match status" value="1"/>
</dbReference>
<evidence type="ECO:0000259" key="8">
    <source>
        <dbReference type="PROSITE" id="PS52029"/>
    </source>
</evidence>
<dbReference type="InterPro" id="IPR038063">
    <property type="entry name" value="Transpep_catalytic_dom"/>
</dbReference>
<keyword evidence="3" id="KW-0808">Transferase</keyword>
<dbReference type="Proteomes" id="UP001596053">
    <property type="component" value="Unassembled WGS sequence"/>
</dbReference>
<keyword evidence="10" id="KW-1185">Reference proteome</keyword>
<evidence type="ECO:0000256" key="5">
    <source>
        <dbReference type="ARBA" id="ARBA00022984"/>
    </source>
</evidence>
<evidence type="ECO:0000256" key="3">
    <source>
        <dbReference type="ARBA" id="ARBA00022679"/>
    </source>
</evidence>
<comment type="pathway">
    <text evidence="1 7">Cell wall biogenesis; peptidoglycan biosynthesis.</text>
</comment>
<keyword evidence="6 7" id="KW-0961">Cell wall biogenesis/degradation</keyword>
<evidence type="ECO:0000313" key="10">
    <source>
        <dbReference type="Proteomes" id="UP001596053"/>
    </source>
</evidence>
<gene>
    <name evidence="9" type="ORF">ACFPOB_28830</name>
</gene>
<dbReference type="PANTHER" id="PTHR36699">
    <property type="entry name" value="LD-TRANSPEPTIDASE"/>
    <property type="match status" value="1"/>
</dbReference>
<dbReference type="InterPro" id="IPR005490">
    <property type="entry name" value="LD_TPept_cat_dom"/>
</dbReference>
<dbReference type="RefSeq" id="WP_377801665.1">
    <property type="nucleotide sequence ID" value="NZ_JBHSLW010000080.1"/>
</dbReference>
<proteinExistence type="inferred from homology"/>
<feature type="active site" description="Nucleophile" evidence="7">
    <location>
        <position position="152"/>
    </location>
</feature>
<protein>
    <submittedName>
        <fullName evidence="9">L,D-transpeptidase family protein</fullName>
    </submittedName>
</protein>
<evidence type="ECO:0000313" key="9">
    <source>
        <dbReference type="EMBL" id="MFC5423555.1"/>
    </source>
</evidence>
<feature type="active site" description="Proton donor/acceptor" evidence="7">
    <location>
        <position position="144"/>
    </location>
</feature>
<keyword evidence="5 7" id="KW-0573">Peptidoglycan synthesis</keyword>
<sequence>MSRFVVAVGLALSLVACQGVDERYRSTRDRTPIPPTTLSLMAEKGVSASDPILMRSYKKESEVEIWKRKPDGQYTLLKTYPMCRWSGQLGPKIREGDRQAPEGFYDVTPGAMNPNSSLFLSFNLGYPNAYDRSHGRTGSHLMVHGTCSSRGCFAMTDEAIAEVYAVAREAFAGGQRTFQFQSYPFRMTAENLAKHRSDPHIAFWKNLKEGSDRFEVAKREPVWTVVGGRYAFNEADRATIAAVAIKQARDEREVAELVSKGTPSIRLVYEDGGGHQSFREVAMAAASASTYTALDDRTRRSIGDVSRPDALARDPEVISIGEMAPGKPNPTTRSTAVAVAAPARPGTTMEQSSSMPVVISTPAAVAKPVKTHIASLEAASLPAGPPLQVAEPAAKPIYKRLLGGLLGL</sequence>
<evidence type="ECO:0000256" key="4">
    <source>
        <dbReference type="ARBA" id="ARBA00022960"/>
    </source>
</evidence>
<evidence type="ECO:0000256" key="7">
    <source>
        <dbReference type="PROSITE-ProRule" id="PRU01373"/>
    </source>
</evidence>
<dbReference type="SUPFAM" id="SSF141523">
    <property type="entry name" value="L,D-transpeptidase catalytic domain-like"/>
    <property type="match status" value="1"/>
</dbReference>
<organism evidence="9 10">
    <name type="scientific">Bosea eneae</name>
    <dbReference type="NCBI Taxonomy" id="151454"/>
    <lineage>
        <taxon>Bacteria</taxon>
        <taxon>Pseudomonadati</taxon>
        <taxon>Pseudomonadota</taxon>
        <taxon>Alphaproteobacteria</taxon>
        <taxon>Hyphomicrobiales</taxon>
        <taxon>Boseaceae</taxon>
        <taxon>Bosea</taxon>
    </lineage>
</organism>
<dbReference type="PANTHER" id="PTHR36699:SF1">
    <property type="entry name" value="L,D-TRANSPEPTIDASE YAFK-RELATED"/>
    <property type="match status" value="1"/>
</dbReference>
<evidence type="ECO:0000256" key="2">
    <source>
        <dbReference type="ARBA" id="ARBA00005992"/>
    </source>
</evidence>
<dbReference type="PROSITE" id="PS52029">
    <property type="entry name" value="LD_TPASE"/>
    <property type="match status" value="1"/>
</dbReference>
<accession>A0ABW0J1J8</accession>
<evidence type="ECO:0000256" key="6">
    <source>
        <dbReference type="ARBA" id="ARBA00023316"/>
    </source>
</evidence>
<reference evidence="10" key="1">
    <citation type="journal article" date="2019" name="Int. J. Syst. Evol. Microbiol.">
        <title>The Global Catalogue of Microorganisms (GCM) 10K type strain sequencing project: providing services to taxonomists for standard genome sequencing and annotation.</title>
        <authorList>
            <consortium name="The Broad Institute Genomics Platform"/>
            <consortium name="The Broad Institute Genome Sequencing Center for Infectious Disease"/>
            <person name="Wu L."/>
            <person name="Ma J."/>
        </authorList>
    </citation>
    <scope>NUCLEOTIDE SEQUENCE [LARGE SCALE GENOMIC DNA]</scope>
    <source>
        <strain evidence="10">NCAIM B.01391</strain>
    </source>
</reference>
<dbReference type="Pfam" id="PF03734">
    <property type="entry name" value="YkuD"/>
    <property type="match status" value="1"/>
</dbReference>
<evidence type="ECO:0000256" key="1">
    <source>
        <dbReference type="ARBA" id="ARBA00004752"/>
    </source>
</evidence>
<name>A0ABW0J1J8_9HYPH</name>
<comment type="similarity">
    <text evidence="2">Belongs to the YkuD family.</text>
</comment>
<feature type="domain" description="L,D-TPase catalytic" evidence="8">
    <location>
        <begin position="52"/>
        <end position="180"/>
    </location>
</feature>
<keyword evidence="4 7" id="KW-0133">Cell shape</keyword>